<reference evidence="1" key="1">
    <citation type="submission" date="2023-03" db="EMBL/GenBank/DDBJ databases">
        <title>Chromosome-level genomes of two armyworms, Mythimna separata and Mythimna loreyi, provide insights into the biosynthesis and reception of sex pheromones.</title>
        <authorList>
            <person name="Zhao H."/>
        </authorList>
    </citation>
    <scope>NUCLEOTIDE SEQUENCE</scope>
    <source>
        <strain evidence="1">BeijingLab</strain>
    </source>
</reference>
<accession>A0ACC2R248</accession>
<comment type="caution">
    <text evidence="1">The sequence shown here is derived from an EMBL/GenBank/DDBJ whole genome shotgun (WGS) entry which is preliminary data.</text>
</comment>
<gene>
    <name evidence="1" type="ORF">PYW08_014500</name>
</gene>
<name>A0ACC2R248_9NEOP</name>
<protein>
    <submittedName>
        <fullName evidence="1">Uncharacterized protein</fullName>
    </submittedName>
</protein>
<dbReference type="EMBL" id="CM056782">
    <property type="protein sequence ID" value="KAJ8731770.1"/>
    <property type="molecule type" value="Genomic_DNA"/>
</dbReference>
<keyword evidence="2" id="KW-1185">Reference proteome</keyword>
<evidence type="ECO:0000313" key="2">
    <source>
        <dbReference type="Proteomes" id="UP001231649"/>
    </source>
</evidence>
<evidence type="ECO:0000313" key="1">
    <source>
        <dbReference type="EMBL" id="KAJ8731770.1"/>
    </source>
</evidence>
<dbReference type="Proteomes" id="UP001231649">
    <property type="component" value="Chromosome 6"/>
</dbReference>
<organism evidence="1 2">
    <name type="scientific">Mythimna loreyi</name>
    <dbReference type="NCBI Taxonomy" id="667449"/>
    <lineage>
        <taxon>Eukaryota</taxon>
        <taxon>Metazoa</taxon>
        <taxon>Ecdysozoa</taxon>
        <taxon>Arthropoda</taxon>
        <taxon>Hexapoda</taxon>
        <taxon>Insecta</taxon>
        <taxon>Pterygota</taxon>
        <taxon>Neoptera</taxon>
        <taxon>Endopterygota</taxon>
        <taxon>Lepidoptera</taxon>
        <taxon>Glossata</taxon>
        <taxon>Ditrysia</taxon>
        <taxon>Noctuoidea</taxon>
        <taxon>Noctuidae</taxon>
        <taxon>Noctuinae</taxon>
        <taxon>Hadenini</taxon>
        <taxon>Mythimna</taxon>
    </lineage>
</organism>
<sequence>MASDPDDFHKNIENLKSNVRASFARVYATLKARELKTLRQLDAIRKQCQDDKDLKINCVQNIHISFENESTLLENVSNYGVIDFENLNFDSNTFTLEDYVSPEDDHMYSYKTIEDVLKSVEEENMDLKAIEEAALKQITATENCVCHVNIKSEEVSKKFRDLESSTSPVKVCESSRSSFDNNEVECPESITEDDKSDSSDPDVKKIDPTDDWLNSIKSQTETEPSQVTDVMEHSTIACL</sequence>
<proteinExistence type="predicted"/>